<dbReference type="Pfam" id="PF12796">
    <property type="entry name" value="Ank_2"/>
    <property type="match status" value="1"/>
</dbReference>
<proteinExistence type="predicted"/>
<organism evidence="4">
    <name type="scientific">Pithovirus LCPAC302</name>
    <dbReference type="NCBI Taxonomy" id="2506593"/>
    <lineage>
        <taxon>Viruses</taxon>
        <taxon>Pithoviruses</taxon>
    </lineage>
</organism>
<dbReference type="PANTHER" id="PTHR24198:SF165">
    <property type="entry name" value="ANKYRIN REPEAT-CONTAINING PROTEIN-RELATED"/>
    <property type="match status" value="1"/>
</dbReference>
<dbReference type="EMBL" id="MK500542">
    <property type="protein sequence ID" value="QBK91507.1"/>
    <property type="molecule type" value="Genomic_DNA"/>
</dbReference>
<sequence length="266" mass="30652">MSLYYKNIIKIMNLPTDIVRYALEFLDDENLAKACMSSPEFSKKICNSNFWLKKIKERFPELISPNYPGNEYINRYKGDNTYWAYYYNLSQLLNTKDLNNLFVNSVTSGRSDIVRILLKDTRVDPAIEKNTAIQNASYFGNTESVELLLSDPRVNPTANNNLAIHFASQNGHKDVVKLLLNDPRVDPSVDDNYPIRIASQLGYPKMVKLLLKDIRVDPTVRDNEAIRRASSNLHIEIVKLLLTDSRVYNSLSEEEREMYLAGFTRI</sequence>
<evidence type="ECO:0000256" key="1">
    <source>
        <dbReference type="ARBA" id="ARBA00022737"/>
    </source>
</evidence>
<reference evidence="4" key="1">
    <citation type="journal article" date="2019" name="MBio">
        <title>Virus Genomes from Deep Sea Sediments Expand the Ocean Megavirome and Support Independent Origins of Viral Gigantism.</title>
        <authorList>
            <person name="Backstrom D."/>
            <person name="Yutin N."/>
            <person name="Jorgensen S.L."/>
            <person name="Dharamshi J."/>
            <person name="Homa F."/>
            <person name="Zaremba-Niedwiedzka K."/>
            <person name="Spang A."/>
            <person name="Wolf Y.I."/>
            <person name="Koonin E.V."/>
            <person name="Ettema T.J."/>
        </authorList>
    </citation>
    <scope>NUCLEOTIDE SEQUENCE</scope>
</reference>
<protein>
    <submittedName>
        <fullName evidence="4">F-box domain and ankyrin repeat protein</fullName>
    </submittedName>
</protein>
<dbReference type="SUPFAM" id="SSF48403">
    <property type="entry name" value="Ankyrin repeat"/>
    <property type="match status" value="1"/>
</dbReference>
<dbReference type="SMART" id="SM00248">
    <property type="entry name" value="ANK"/>
    <property type="match status" value="5"/>
</dbReference>
<dbReference type="InterPro" id="IPR001810">
    <property type="entry name" value="F-box_dom"/>
</dbReference>
<keyword evidence="2" id="KW-0040">ANK repeat</keyword>
<dbReference type="Pfam" id="PF00646">
    <property type="entry name" value="F-box"/>
    <property type="match status" value="1"/>
</dbReference>
<dbReference type="Pfam" id="PF00023">
    <property type="entry name" value="Ank"/>
    <property type="match status" value="1"/>
</dbReference>
<evidence type="ECO:0000313" key="4">
    <source>
        <dbReference type="EMBL" id="QBK91507.1"/>
    </source>
</evidence>
<evidence type="ECO:0000256" key="2">
    <source>
        <dbReference type="ARBA" id="ARBA00023043"/>
    </source>
</evidence>
<dbReference type="Gene3D" id="1.25.40.20">
    <property type="entry name" value="Ankyrin repeat-containing domain"/>
    <property type="match status" value="1"/>
</dbReference>
<dbReference type="PANTHER" id="PTHR24198">
    <property type="entry name" value="ANKYRIN REPEAT AND PROTEIN KINASE DOMAIN-CONTAINING PROTEIN"/>
    <property type="match status" value="1"/>
</dbReference>
<keyword evidence="1" id="KW-0677">Repeat</keyword>
<name>A0A481Z6W1_9VIRU</name>
<evidence type="ECO:0000259" key="3">
    <source>
        <dbReference type="PROSITE" id="PS50181"/>
    </source>
</evidence>
<dbReference type="InterPro" id="IPR002110">
    <property type="entry name" value="Ankyrin_rpt"/>
</dbReference>
<dbReference type="SUPFAM" id="SSF81383">
    <property type="entry name" value="F-box domain"/>
    <property type="match status" value="1"/>
</dbReference>
<gene>
    <name evidence="4" type="ORF">LCPAC302_01270</name>
</gene>
<feature type="domain" description="F-box" evidence="3">
    <location>
        <begin position="8"/>
        <end position="54"/>
    </location>
</feature>
<dbReference type="PROSITE" id="PS50181">
    <property type="entry name" value="FBOX"/>
    <property type="match status" value="1"/>
</dbReference>
<accession>A0A481Z6W1</accession>
<dbReference type="InterPro" id="IPR036770">
    <property type="entry name" value="Ankyrin_rpt-contain_sf"/>
</dbReference>
<dbReference type="InterPro" id="IPR036047">
    <property type="entry name" value="F-box-like_dom_sf"/>
</dbReference>